<evidence type="ECO:0000313" key="1">
    <source>
        <dbReference type="EMBL" id="AGA64241.1"/>
    </source>
</evidence>
<keyword evidence="2" id="KW-1185">Reference proteome</keyword>
<dbReference type="EMBL" id="CP003789">
    <property type="protein sequence ID" value="AGA64241.1"/>
    <property type="molecule type" value="Genomic_DNA"/>
</dbReference>
<sequence length="56" mass="6415">MIIDLSGLTVAEISKRAFKGMTSSYPFQKYHLYVKRFLKNKNLFSTSLGDSLVKIQ</sequence>
<dbReference type="AlphaFoldDB" id="L0EV20"/>
<dbReference type="Proteomes" id="UP000010799">
    <property type="component" value="Chromosome"/>
</dbReference>
<proteinExistence type="predicted"/>
<protein>
    <submittedName>
        <fullName evidence="1">Uncharacterized protein</fullName>
    </submittedName>
</protein>
<accession>L0EV20</accession>
<gene>
    <name evidence="1" type="ordered locus">B488_02480</name>
</gene>
<organism evidence="1 2">
    <name type="scientific">Liberibacter crescens (strain BT-1)</name>
    <dbReference type="NCBI Taxonomy" id="1215343"/>
    <lineage>
        <taxon>Bacteria</taxon>
        <taxon>Pseudomonadati</taxon>
        <taxon>Pseudomonadota</taxon>
        <taxon>Alphaproteobacteria</taxon>
        <taxon>Hyphomicrobiales</taxon>
        <taxon>Rhizobiaceae</taxon>
        <taxon>Liberibacter</taxon>
    </lineage>
</organism>
<dbReference type="HOGENOM" id="CLU_3008875_0_0_5"/>
<evidence type="ECO:0000313" key="2">
    <source>
        <dbReference type="Proteomes" id="UP000010799"/>
    </source>
</evidence>
<dbReference type="KEGG" id="lcc:B488_02480"/>
<reference evidence="1 2" key="1">
    <citation type="journal article" date="2012" name="Stand. Genomic Sci.">
        <title>Complete genome sequence of Liberibacter crescens BT-1.</title>
        <authorList>
            <person name="Leonard M.T."/>
            <person name="Fagen J.R."/>
            <person name="Davis-Richardson A.G."/>
            <person name="Davis M.J."/>
            <person name="Triplett E.W."/>
        </authorList>
    </citation>
    <scope>NUCLEOTIDE SEQUENCE [LARGE SCALE GENOMIC DNA]</scope>
    <source>
        <strain evidence="1 2">BT-1</strain>
    </source>
</reference>
<dbReference type="PATRIC" id="fig|1215343.11.peg.257"/>
<name>L0EV20_LIBCB</name>